<evidence type="ECO:0000313" key="3">
    <source>
        <dbReference type="Proteomes" id="UP000179769"/>
    </source>
</evidence>
<dbReference type="AlphaFoldDB" id="A0A1S1R8T4"/>
<name>A0A1S1R8T4_9ACTN</name>
<evidence type="ECO:0000313" key="2">
    <source>
        <dbReference type="EMBL" id="OHV42171.1"/>
    </source>
</evidence>
<comment type="caution">
    <text evidence="2">The sequence shown here is derived from an EMBL/GenBank/DDBJ whole genome shotgun (WGS) entry which is preliminary data.</text>
</comment>
<protein>
    <submittedName>
        <fullName evidence="2">Uncharacterized protein</fullName>
    </submittedName>
</protein>
<sequence>MDVPEAAREPVVPMLALVACNKCRRRRGAQLHATGSVEPIPEHGTCPHGKPLRKVWAPGHGPGSEPPEDSGYDRTPPV</sequence>
<keyword evidence="3" id="KW-1185">Reference proteome</keyword>
<dbReference type="Proteomes" id="UP000179769">
    <property type="component" value="Unassembled WGS sequence"/>
</dbReference>
<evidence type="ECO:0000256" key="1">
    <source>
        <dbReference type="SAM" id="MobiDB-lite"/>
    </source>
</evidence>
<proteinExistence type="predicted"/>
<dbReference type="EMBL" id="MAXA01000047">
    <property type="protein sequence ID" value="OHV42171.1"/>
    <property type="molecule type" value="Genomic_DNA"/>
</dbReference>
<feature type="region of interest" description="Disordered" evidence="1">
    <location>
        <begin position="34"/>
        <end position="78"/>
    </location>
</feature>
<gene>
    <name evidence="2" type="ORF">BBK14_11150</name>
</gene>
<accession>A0A1S1R8T4</accession>
<reference evidence="3" key="1">
    <citation type="submission" date="2016-07" db="EMBL/GenBank/DDBJ databases">
        <title>Frankia sp. NRRL B-16219 Genome sequencing.</title>
        <authorList>
            <person name="Ghodhbane-Gtari F."/>
            <person name="Swanson E."/>
            <person name="Gueddou A."/>
            <person name="Louati M."/>
            <person name="Nouioui I."/>
            <person name="Hezbri K."/>
            <person name="Abebe-Akele F."/>
            <person name="Simpson S."/>
            <person name="Morris K."/>
            <person name="Thomas K."/>
            <person name="Gtari M."/>
            <person name="Tisa L.S."/>
        </authorList>
    </citation>
    <scope>NUCLEOTIDE SEQUENCE [LARGE SCALE GENOMIC DNA]</scope>
    <source>
        <strain evidence="3">NRRL B-16219</strain>
    </source>
</reference>
<organism evidence="2 3">
    <name type="scientific">Parafrankia soli</name>
    <dbReference type="NCBI Taxonomy" id="2599596"/>
    <lineage>
        <taxon>Bacteria</taxon>
        <taxon>Bacillati</taxon>
        <taxon>Actinomycetota</taxon>
        <taxon>Actinomycetes</taxon>
        <taxon>Frankiales</taxon>
        <taxon>Frankiaceae</taxon>
        <taxon>Parafrankia</taxon>
    </lineage>
</organism>